<dbReference type="EMBL" id="JH767580">
    <property type="protein sequence ID" value="EON66469.1"/>
    <property type="molecule type" value="Genomic_DNA"/>
</dbReference>
<evidence type="ECO:0000256" key="4">
    <source>
        <dbReference type="ARBA" id="ARBA00023136"/>
    </source>
</evidence>
<dbReference type="Proteomes" id="UP000016924">
    <property type="component" value="Unassembled WGS sequence"/>
</dbReference>
<dbReference type="GO" id="GO:0016020">
    <property type="term" value="C:membrane"/>
    <property type="evidence" value="ECO:0007669"/>
    <property type="project" value="UniProtKB-SubCell"/>
</dbReference>
<reference evidence="8" key="1">
    <citation type="submission" date="2012-06" db="EMBL/GenBank/DDBJ databases">
        <title>The genome sequence of Coniosporium apollinis CBS 100218.</title>
        <authorList>
            <consortium name="The Broad Institute Genome Sequencing Platform"/>
            <person name="Cuomo C."/>
            <person name="Gorbushina A."/>
            <person name="Noack S."/>
            <person name="Walker B."/>
            <person name="Young S.K."/>
            <person name="Zeng Q."/>
            <person name="Gargeya S."/>
            <person name="Fitzgerald M."/>
            <person name="Haas B."/>
            <person name="Abouelleil A."/>
            <person name="Alvarado L."/>
            <person name="Arachchi H.M."/>
            <person name="Berlin A.M."/>
            <person name="Chapman S.B."/>
            <person name="Goldberg J."/>
            <person name="Griggs A."/>
            <person name="Gujja S."/>
            <person name="Hansen M."/>
            <person name="Howarth C."/>
            <person name="Imamovic A."/>
            <person name="Larimer J."/>
            <person name="McCowan C."/>
            <person name="Montmayeur A."/>
            <person name="Murphy C."/>
            <person name="Neiman D."/>
            <person name="Pearson M."/>
            <person name="Priest M."/>
            <person name="Roberts A."/>
            <person name="Saif S."/>
            <person name="Shea T."/>
            <person name="Sisk P."/>
            <person name="Sykes S."/>
            <person name="Wortman J."/>
            <person name="Nusbaum C."/>
            <person name="Birren B."/>
        </authorList>
    </citation>
    <scope>NUCLEOTIDE SEQUENCE [LARGE SCALE GENOMIC DNA]</scope>
    <source>
        <strain evidence="8">CBS 100218</strain>
    </source>
</reference>
<keyword evidence="3 5" id="KW-1133">Transmembrane helix</keyword>
<keyword evidence="8" id="KW-1185">Reference proteome</keyword>
<dbReference type="AlphaFoldDB" id="R7YXD7"/>
<evidence type="ECO:0000259" key="6">
    <source>
        <dbReference type="Pfam" id="PF00324"/>
    </source>
</evidence>
<evidence type="ECO:0000313" key="8">
    <source>
        <dbReference type="Proteomes" id="UP000016924"/>
    </source>
</evidence>
<evidence type="ECO:0000313" key="7">
    <source>
        <dbReference type="EMBL" id="EON66469.1"/>
    </source>
</evidence>
<dbReference type="InterPro" id="IPR004841">
    <property type="entry name" value="AA-permease/SLC12A_dom"/>
</dbReference>
<dbReference type="RefSeq" id="XP_007781786.1">
    <property type="nucleotide sequence ID" value="XM_007783596.1"/>
</dbReference>
<dbReference type="HOGENOM" id="CLU_007946_2_1_1"/>
<dbReference type="PANTHER" id="PTHR43341">
    <property type="entry name" value="AMINO ACID PERMEASE"/>
    <property type="match status" value="1"/>
</dbReference>
<feature type="transmembrane region" description="Helical" evidence="5">
    <location>
        <begin position="153"/>
        <end position="175"/>
    </location>
</feature>
<feature type="transmembrane region" description="Helical" evidence="5">
    <location>
        <begin position="112"/>
        <end position="133"/>
    </location>
</feature>
<feature type="transmembrane region" description="Helical" evidence="5">
    <location>
        <begin position="71"/>
        <end position="91"/>
    </location>
</feature>
<dbReference type="GO" id="GO:0015171">
    <property type="term" value="F:amino acid transmembrane transporter activity"/>
    <property type="evidence" value="ECO:0007669"/>
    <property type="project" value="TreeGrafter"/>
</dbReference>
<gene>
    <name evidence="7" type="ORF">W97_05567</name>
</gene>
<dbReference type="InterPro" id="IPR050524">
    <property type="entry name" value="APC_YAT"/>
</dbReference>
<evidence type="ECO:0000256" key="2">
    <source>
        <dbReference type="ARBA" id="ARBA00022692"/>
    </source>
</evidence>
<dbReference type="eggNOG" id="KOG1286">
    <property type="taxonomic scope" value="Eukaryota"/>
</dbReference>
<proteinExistence type="predicted"/>
<dbReference type="GeneID" id="19902878"/>
<dbReference type="Gene3D" id="1.20.1740.10">
    <property type="entry name" value="Amino acid/polyamine transporter I"/>
    <property type="match status" value="1"/>
</dbReference>
<evidence type="ECO:0000256" key="5">
    <source>
        <dbReference type="SAM" id="Phobius"/>
    </source>
</evidence>
<dbReference type="OMA" id="NEDIHRG"/>
<dbReference type="Pfam" id="PF00324">
    <property type="entry name" value="AA_permease"/>
    <property type="match status" value="1"/>
</dbReference>
<protein>
    <recommendedName>
        <fullName evidence="6">Amino acid permease/ SLC12A domain-containing protein</fullName>
    </recommendedName>
</protein>
<keyword evidence="4 5" id="KW-0472">Membrane</keyword>
<comment type="subcellular location">
    <subcellularLocation>
        <location evidence="1">Membrane</location>
        <topology evidence="1">Multi-pass membrane protein</topology>
    </subcellularLocation>
</comment>
<feature type="transmembrane region" description="Helical" evidence="5">
    <location>
        <begin position="187"/>
        <end position="205"/>
    </location>
</feature>
<name>R7YXD7_CONA1</name>
<dbReference type="STRING" id="1168221.R7YXD7"/>
<sequence>MAEKTMLYSDEENGHVTPISSSIVGRTDELLHSGTQRGLKSRHAQMIALGGTIGTGLFVGTGQALRMGGPAFLLAAYCPITILVFGIVTGATEISSYLPVPGSGMAYYANRYVSRSLGFALGWMYWYVFAITVPAEVTATSLVIQYWDPPVHIAVWITLTILVVVAVNSLPVRYYGETEFWFASIKVFGIIGLLVMAVVLVLGGGPKRDRLGFRYWKDPGPVNEYIVDGASGRLCAFVATTVFSVFAFAFAAPSSISASAKPQRLGRHHRGPEKPARKHEKWYQKWKAIYE</sequence>
<dbReference type="OrthoDB" id="3900342at2759"/>
<organism evidence="7 8">
    <name type="scientific">Coniosporium apollinis (strain CBS 100218)</name>
    <name type="common">Rock-inhabiting black yeast</name>
    <dbReference type="NCBI Taxonomy" id="1168221"/>
    <lineage>
        <taxon>Eukaryota</taxon>
        <taxon>Fungi</taxon>
        <taxon>Dikarya</taxon>
        <taxon>Ascomycota</taxon>
        <taxon>Pezizomycotina</taxon>
        <taxon>Dothideomycetes</taxon>
        <taxon>Dothideomycetes incertae sedis</taxon>
        <taxon>Coniosporium</taxon>
    </lineage>
</organism>
<evidence type="ECO:0000256" key="1">
    <source>
        <dbReference type="ARBA" id="ARBA00004141"/>
    </source>
</evidence>
<keyword evidence="2 5" id="KW-0812">Transmembrane</keyword>
<evidence type="ECO:0000256" key="3">
    <source>
        <dbReference type="ARBA" id="ARBA00022989"/>
    </source>
</evidence>
<feature type="transmembrane region" description="Helical" evidence="5">
    <location>
        <begin position="46"/>
        <end position="65"/>
    </location>
</feature>
<feature type="domain" description="Amino acid permease/ SLC12A" evidence="6">
    <location>
        <begin position="43"/>
        <end position="249"/>
    </location>
</feature>
<dbReference type="PANTHER" id="PTHR43341:SF38">
    <property type="entry name" value="PROLINE TRANSPORTER (EUROFUNG)"/>
    <property type="match status" value="1"/>
</dbReference>
<feature type="transmembrane region" description="Helical" evidence="5">
    <location>
        <begin position="225"/>
        <end position="251"/>
    </location>
</feature>
<accession>R7YXD7</accession>